<dbReference type="InterPro" id="IPR002509">
    <property type="entry name" value="NODB_dom"/>
</dbReference>
<keyword evidence="2" id="KW-0732">Signal</keyword>
<evidence type="ECO:0000313" key="5">
    <source>
        <dbReference type="Proteomes" id="UP000317365"/>
    </source>
</evidence>
<name>A0A515ENU7_9BURK</name>
<dbReference type="CDD" id="cd10918">
    <property type="entry name" value="CE4_NodB_like_5s_6s"/>
    <property type="match status" value="1"/>
</dbReference>
<dbReference type="KEGG" id="rhg:EXZ61_09025"/>
<evidence type="ECO:0000256" key="1">
    <source>
        <dbReference type="ARBA" id="ARBA00004613"/>
    </source>
</evidence>
<dbReference type="GO" id="GO:0005975">
    <property type="term" value="P:carbohydrate metabolic process"/>
    <property type="evidence" value="ECO:0007669"/>
    <property type="project" value="InterPro"/>
</dbReference>
<proteinExistence type="predicted"/>
<reference evidence="5" key="2">
    <citation type="journal article" date="2020" name="Int. J. Syst. Evol. Microbiol.">
        <title>Genomic insights into a novel species Rhodoferax aquaticus sp. nov., isolated from freshwater.</title>
        <authorList>
            <person name="Li T."/>
            <person name="Zhuo Y."/>
            <person name="Jin C.Z."/>
            <person name="Wu X."/>
            <person name="Ko S.R."/>
            <person name="Jin F.J."/>
            <person name="Ahn C.Y."/>
            <person name="Oh H.M."/>
            <person name="Lee H.G."/>
            <person name="Jin L."/>
        </authorList>
    </citation>
    <scope>NUCLEOTIDE SEQUENCE [LARGE SCALE GENOMIC DNA]</scope>
    <source>
        <strain evidence="5">Gr-4</strain>
    </source>
</reference>
<gene>
    <name evidence="4" type="ORF">EXZ61_09025</name>
</gene>
<dbReference type="PANTHER" id="PTHR34216:SF3">
    <property type="entry name" value="POLY-BETA-1,6-N-ACETYL-D-GLUCOSAMINE N-DEACETYLASE"/>
    <property type="match status" value="1"/>
</dbReference>
<dbReference type="InterPro" id="IPR011330">
    <property type="entry name" value="Glyco_hydro/deAcase_b/a-brl"/>
</dbReference>
<keyword evidence="5" id="KW-1185">Reference proteome</keyword>
<protein>
    <submittedName>
        <fullName evidence="4">Polysaccharide deacetylase family protein</fullName>
    </submittedName>
</protein>
<reference evidence="5" key="1">
    <citation type="submission" date="2019-02" db="EMBL/GenBank/DDBJ databases">
        <title>Complete genome sequence of Rhodoferax sp. Gr-4.</title>
        <authorList>
            <person name="Jin L."/>
        </authorList>
    </citation>
    <scope>NUCLEOTIDE SEQUENCE [LARGE SCALE GENOMIC DNA]</scope>
    <source>
        <strain evidence="5">Gr-4</strain>
    </source>
</reference>
<organism evidence="4 5">
    <name type="scientific">Rhodoferax aquaticus</name>
    <dbReference type="NCBI Taxonomy" id="2527691"/>
    <lineage>
        <taxon>Bacteria</taxon>
        <taxon>Pseudomonadati</taxon>
        <taxon>Pseudomonadota</taxon>
        <taxon>Betaproteobacteria</taxon>
        <taxon>Burkholderiales</taxon>
        <taxon>Comamonadaceae</taxon>
        <taxon>Rhodoferax</taxon>
    </lineage>
</organism>
<dbReference type="Proteomes" id="UP000317365">
    <property type="component" value="Chromosome"/>
</dbReference>
<feature type="domain" description="NodB homology" evidence="3">
    <location>
        <begin position="62"/>
        <end position="238"/>
    </location>
</feature>
<dbReference type="PROSITE" id="PS51677">
    <property type="entry name" value="NODB"/>
    <property type="match status" value="1"/>
</dbReference>
<dbReference type="GO" id="GO:0016810">
    <property type="term" value="F:hydrolase activity, acting on carbon-nitrogen (but not peptide) bonds"/>
    <property type="evidence" value="ECO:0007669"/>
    <property type="project" value="InterPro"/>
</dbReference>
<dbReference type="EMBL" id="CP036282">
    <property type="protein sequence ID" value="QDL54298.1"/>
    <property type="molecule type" value="Genomic_DNA"/>
</dbReference>
<dbReference type="AlphaFoldDB" id="A0A515ENU7"/>
<dbReference type="GO" id="GO:0005576">
    <property type="term" value="C:extracellular region"/>
    <property type="evidence" value="ECO:0007669"/>
    <property type="project" value="UniProtKB-SubCell"/>
</dbReference>
<dbReference type="InterPro" id="IPR051398">
    <property type="entry name" value="Polysacch_Deacetylase"/>
</dbReference>
<accession>A0A515ENU7</accession>
<dbReference type="RefSeq" id="WP_142811085.1">
    <property type="nucleotide sequence ID" value="NZ_CP036282.1"/>
</dbReference>
<evidence type="ECO:0000259" key="3">
    <source>
        <dbReference type="PROSITE" id="PS51677"/>
    </source>
</evidence>
<dbReference type="PANTHER" id="PTHR34216">
    <property type="match status" value="1"/>
</dbReference>
<dbReference type="SUPFAM" id="SSF88713">
    <property type="entry name" value="Glycoside hydrolase/deacetylase"/>
    <property type="match status" value="1"/>
</dbReference>
<evidence type="ECO:0000256" key="2">
    <source>
        <dbReference type="ARBA" id="ARBA00022729"/>
    </source>
</evidence>
<dbReference type="Gene3D" id="3.20.20.370">
    <property type="entry name" value="Glycoside hydrolase/deacetylase"/>
    <property type="match status" value="1"/>
</dbReference>
<comment type="subcellular location">
    <subcellularLocation>
        <location evidence="1">Secreted</location>
    </subcellularLocation>
</comment>
<evidence type="ECO:0000313" key="4">
    <source>
        <dbReference type="EMBL" id="QDL54298.1"/>
    </source>
</evidence>
<sequence length="238" mass="27035">MKIPILMYHQIDAPPPRGTALRGLVVAPSSFAWQMRMLRRLGYKGLSMRDLEPYLLGEKQDKVVGITFDDGYQNNVIHALPILKTHGFTATCYGVSSMIGGTNAWDIGKVAQKPLMSLEDWRVWNESGMDVGSHTQVHANLTELTKEAALQQVVQSKYELEQTLGIEVRHFCYPYGWFKTEHEDMVRSAGYITATSTRRGRVQIGENPYALKRIMVARATNPLQFFLKILTPYEDRRA</sequence>
<dbReference type="Pfam" id="PF01522">
    <property type="entry name" value="Polysacc_deac_1"/>
    <property type="match status" value="1"/>
</dbReference>